<name>A0A166SG56_9AGAM</name>
<feature type="signal peptide" evidence="2">
    <location>
        <begin position="1"/>
        <end position="17"/>
    </location>
</feature>
<evidence type="ECO:0000256" key="2">
    <source>
        <dbReference type="SAM" id="SignalP"/>
    </source>
</evidence>
<feature type="chain" id="PRO_5007879549" description="Extracellular membrane protein CFEM domain-containing protein" evidence="2">
    <location>
        <begin position="18"/>
        <end position="156"/>
    </location>
</feature>
<proteinExistence type="predicted"/>
<dbReference type="EMBL" id="KV417498">
    <property type="protein sequence ID" value="KZP29408.1"/>
    <property type="molecule type" value="Genomic_DNA"/>
</dbReference>
<sequence length="156" mass="17123">MCLVLALLLTSIPILSTTPAPTPAPLDPALGPCQVQLGRIWHRRALLVPRSVHQGPASGAPSRPPARHPSPARRPRPRHPCHFWGHATRTRHCAVNDSVDYVYSSWDDSALCMCLEDKGLVDKKAATGLSCEQLLAQMRTGYARMAKLVWNICICT</sequence>
<dbReference type="OrthoDB" id="2527403at2759"/>
<evidence type="ECO:0000256" key="1">
    <source>
        <dbReference type="SAM" id="MobiDB-lite"/>
    </source>
</evidence>
<organism evidence="3 4">
    <name type="scientific">Athelia psychrophila</name>
    <dbReference type="NCBI Taxonomy" id="1759441"/>
    <lineage>
        <taxon>Eukaryota</taxon>
        <taxon>Fungi</taxon>
        <taxon>Dikarya</taxon>
        <taxon>Basidiomycota</taxon>
        <taxon>Agaricomycotina</taxon>
        <taxon>Agaricomycetes</taxon>
        <taxon>Agaricomycetidae</taxon>
        <taxon>Atheliales</taxon>
        <taxon>Atheliaceae</taxon>
        <taxon>Athelia</taxon>
    </lineage>
</organism>
<dbReference type="Proteomes" id="UP000076532">
    <property type="component" value="Unassembled WGS sequence"/>
</dbReference>
<feature type="compositionally biased region" description="Basic residues" evidence="1">
    <location>
        <begin position="70"/>
        <end position="79"/>
    </location>
</feature>
<accession>A0A166SG56</accession>
<reference evidence="3 4" key="1">
    <citation type="journal article" date="2016" name="Mol. Biol. Evol.">
        <title>Comparative Genomics of Early-Diverging Mushroom-Forming Fungi Provides Insights into the Origins of Lignocellulose Decay Capabilities.</title>
        <authorList>
            <person name="Nagy L.G."/>
            <person name="Riley R."/>
            <person name="Tritt A."/>
            <person name="Adam C."/>
            <person name="Daum C."/>
            <person name="Floudas D."/>
            <person name="Sun H."/>
            <person name="Yadav J.S."/>
            <person name="Pangilinan J."/>
            <person name="Larsson K.H."/>
            <person name="Matsuura K."/>
            <person name="Barry K."/>
            <person name="Labutti K."/>
            <person name="Kuo R."/>
            <person name="Ohm R.A."/>
            <person name="Bhattacharya S.S."/>
            <person name="Shirouzu T."/>
            <person name="Yoshinaga Y."/>
            <person name="Martin F.M."/>
            <person name="Grigoriev I.V."/>
            <person name="Hibbett D.S."/>
        </authorList>
    </citation>
    <scope>NUCLEOTIDE SEQUENCE [LARGE SCALE GENOMIC DNA]</scope>
    <source>
        <strain evidence="3 4">CBS 109695</strain>
    </source>
</reference>
<gene>
    <name evidence="3" type="ORF">FIBSPDRAFT_884844</name>
</gene>
<protein>
    <recommendedName>
        <fullName evidence="5">Extracellular membrane protein CFEM domain-containing protein</fullName>
    </recommendedName>
</protein>
<feature type="region of interest" description="Disordered" evidence="1">
    <location>
        <begin position="52"/>
        <end position="79"/>
    </location>
</feature>
<dbReference type="AlphaFoldDB" id="A0A166SG56"/>
<evidence type="ECO:0000313" key="3">
    <source>
        <dbReference type="EMBL" id="KZP29408.1"/>
    </source>
</evidence>
<keyword evidence="2" id="KW-0732">Signal</keyword>
<keyword evidence="4" id="KW-1185">Reference proteome</keyword>
<evidence type="ECO:0000313" key="4">
    <source>
        <dbReference type="Proteomes" id="UP000076532"/>
    </source>
</evidence>
<evidence type="ECO:0008006" key="5">
    <source>
        <dbReference type="Google" id="ProtNLM"/>
    </source>
</evidence>